<dbReference type="Gene3D" id="1.10.10.60">
    <property type="entry name" value="Homeodomain-like"/>
    <property type="match status" value="1"/>
</dbReference>
<dbReference type="InterPro" id="IPR044822">
    <property type="entry name" value="Myb_DNA-bind_4"/>
</dbReference>
<feature type="region of interest" description="Disordered" evidence="6">
    <location>
        <begin position="583"/>
        <end position="615"/>
    </location>
</feature>
<evidence type="ECO:0000256" key="4">
    <source>
        <dbReference type="ARBA" id="ARBA00023163"/>
    </source>
</evidence>
<feature type="domain" description="Myb-like" evidence="7">
    <location>
        <begin position="250"/>
        <end position="314"/>
    </location>
</feature>
<dbReference type="InterPro" id="IPR001005">
    <property type="entry name" value="SANT/Myb"/>
</dbReference>
<gene>
    <name evidence="8" type="ORF">GEV33_009510</name>
</gene>
<evidence type="ECO:0000256" key="5">
    <source>
        <dbReference type="ARBA" id="ARBA00025466"/>
    </source>
</evidence>
<dbReference type="Proteomes" id="UP000719412">
    <property type="component" value="Unassembled WGS sequence"/>
</dbReference>
<evidence type="ECO:0000256" key="2">
    <source>
        <dbReference type="ARBA" id="ARBA00016807"/>
    </source>
</evidence>
<dbReference type="Pfam" id="PF13837">
    <property type="entry name" value="Myb_DNA-bind_4"/>
    <property type="match status" value="1"/>
</dbReference>
<dbReference type="PROSITE" id="PS50090">
    <property type="entry name" value="MYB_LIKE"/>
    <property type="match status" value="1"/>
</dbReference>
<evidence type="ECO:0000256" key="3">
    <source>
        <dbReference type="ARBA" id="ARBA00023015"/>
    </source>
</evidence>
<name>A0A8J6H7A4_TENMO</name>
<keyword evidence="3" id="KW-0805">Transcription regulation</keyword>
<sequence>MQEEQQREVERKIGVDDTLESTEEEVFQLDTDTALREFSPDFTDGVNKDLLYFEIFLHHILRGPCSGTIDQTPLTPSSTLPPRGPCAGDIDQPPLASSAVHREVPALAESTSHLSADRTTETVTVVAHGTRWHPPSSTRTPTSVVLRPVGASPPGAPPRRSTSSRNNTEISAVEYLMQNSEKIVALRSPTPDAEVPQNTENRRANKKNITFAQQLLISASSSSSSPSHSSELCGSEVGCGDEENEDSHEQQTTHKHEWQHDEVKCLLHSFEQHKDELSHPKKRKFAWDNIANDVVSNGYTVNATICKNKWKNLLRTYKTAKDSKKRTGNAPSRFNFFNDIDDIIGKKPSNSCTHTLESGGATNVMQQPSTSMVDNQTNDEPELNKVWMTFSKTQLEFTMGMKRVFNWRQRSSSRRSEIFGSCSSIYIQHLQVHNVLRTGRMEPKDGPEMLDQIWKQLTTTLNSCGDGPIRQQTEWKKVFTEWKSATRRKCREKKELNECERKLIELTLPAAVDGHSNIAEIGVEFQEPGGSAQIADEEHISDNEENIILTVVDDNDENVVQEPTGIKRKLLDGLRLPPAEAALGAGEAGNCPGPRAYRGPARENPNAPIFYRKHP</sequence>
<evidence type="ECO:0000259" key="7">
    <source>
        <dbReference type="PROSITE" id="PS50090"/>
    </source>
</evidence>
<dbReference type="EMBL" id="JABDTM020025429">
    <property type="protein sequence ID" value="KAH0813280.1"/>
    <property type="molecule type" value="Genomic_DNA"/>
</dbReference>
<dbReference type="AlphaFoldDB" id="A0A8J6H7A4"/>
<feature type="region of interest" description="Disordered" evidence="6">
    <location>
        <begin position="187"/>
        <end position="206"/>
    </location>
</feature>
<evidence type="ECO:0000256" key="1">
    <source>
        <dbReference type="ARBA" id="ARBA00011764"/>
    </source>
</evidence>
<dbReference type="Pfam" id="PF13873">
    <property type="entry name" value="Myb_DNA-bind_5"/>
    <property type="match status" value="1"/>
</dbReference>
<dbReference type="PANTHER" id="PTHR47595">
    <property type="entry name" value="HEAT SHOCK 70 KDA PROTEIN 14"/>
    <property type="match status" value="1"/>
</dbReference>
<feature type="region of interest" description="Disordered" evidence="6">
    <location>
        <begin position="130"/>
        <end position="166"/>
    </location>
</feature>
<proteinExistence type="predicted"/>
<keyword evidence="9" id="KW-1185">Reference proteome</keyword>
<protein>
    <recommendedName>
        <fullName evidence="2">Regulatory protein zeste</fullName>
    </recommendedName>
</protein>
<comment type="subunit">
    <text evidence="1">Self-associates forming complexes of several hundred monomers.</text>
</comment>
<feature type="compositionally biased region" description="Basic and acidic residues" evidence="6">
    <location>
        <begin position="247"/>
        <end position="256"/>
    </location>
</feature>
<keyword evidence="4" id="KW-0804">Transcription</keyword>
<comment type="caution">
    <text evidence="8">The sequence shown here is derived from an EMBL/GenBank/DDBJ whole genome shotgun (WGS) entry which is preliminary data.</text>
</comment>
<reference evidence="8" key="1">
    <citation type="journal article" date="2020" name="J Insects Food Feed">
        <title>The yellow mealworm (Tenebrio molitor) genome: a resource for the emerging insects as food and feed industry.</title>
        <authorList>
            <person name="Eriksson T."/>
            <person name="Andere A."/>
            <person name="Kelstrup H."/>
            <person name="Emery V."/>
            <person name="Picard C."/>
        </authorList>
    </citation>
    <scope>NUCLEOTIDE SEQUENCE</scope>
    <source>
        <strain evidence="8">Stoneville</strain>
        <tissue evidence="8">Whole head</tissue>
    </source>
</reference>
<feature type="compositionally biased region" description="Low complexity" evidence="6">
    <location>
        <begin position="218"/>
        <end position="230"/>
    </location>
</feature>
<dbReference type="PANTHER" id="PTHR47595:SF1">
    <property type="entry name" value="MYB_SANT-LIKE DNA-BINDING DOMAIN-CONTAINING PROTEIN"/>
    <property type="match status" value="1"/>
</dbReference>
<comment type="function">
    <text evidence="5">Involved in transvection phenomena (= synapsis-dependent gene expression), where the synaptic pairing of chromosomes carrying genes with which zeste interacts influences the expression of these genes. Zeste binds to DNA and stimulates transcription from a nearby promoter.</text>
</comment>
<evidence type="ECO:0000256" key="6">
    <source>
        <dbReference type="SAM" id="MobiDB-lite"/>
    </source>
</evidence>
<evidence type="ECO:0000313" key="8">
    <source>
        <dbReference type="EMBL" id="KAH0813280.1"/>
    </source>
</evidence>
<reference evidence="8" key="2">
    <citation type="submission" date="2021-08" db="EMBL/GenBank/DDBJ databases">
        <authorList>
            <person name="Eriksson T."/>
        </authorList>
    </citation>
    <scope>NUCLEOTIDE SEQUENCE</scope>
    <source>
        <strain evidence="8">Stoneville</strain>
        <tissue evidence="8">Whole head</tissue>
    </source>
</reference>
<feature type="region of interest" description="Disordered" evidence="6">
    <location>
        <begin position="218"/>
        <end position="256"/>
    </location>
</feature>
<dbReference type="InterPro" id="IPR028002">
    <property type="entry name" value="Myb_DNA-bind_5"/>
</dbReference>
<accession>A0A8J6H7A4</accession>
<organism evidence="8 9">
    <name type="scientific">Tenebrio molitor</name>
    <name type="common">Yellow mealworm beetle</name>
    <dbReference type="NCBI Taxonomy" id="7067"/>
    <lineage>
        <taxon>Eukaryota</taxon>
        <taxon>Metazoa</taxon>
        <taxon>Ecdysozoa</taxon>
        <taxon>Arthropoda</taxon>
        <taxon>Hexapoda</taxon>
        <taxon>Insecta</taxon>
        <taxon>Pterygota</taxon>
        <taxon>Neoptera</taxon>
        <taxon>Endopterygota</taxon>
        <taxon>Coleoptera</taxon>
        <taxon>Polyphaga</taxon>
        <taxon>Cucujiformia</taxon>
        <taxon>Tenebrionidae</taxon>
        <taxon>Tenebrio</taxon>
    </lineage>
</organism>
<evidence type="ECO:0000313" key="9">
    <source>
        <dbReference type="Proteomes" id="UP000719412"/>
    </source>
</evidence>